<sequence>MLKDYDLFISYHSGKANVVVDVVSKKSLFALRALNILLTLNNDEFSVDADGILYFHKRLYVPNNLELKQDILFEACSSTYSIHPGSIEMFFYLT</sequence>
<evidence type="ECO:0000313" key="2">
    <source>
        <dbReference type="Proteomes" id="UP000325315"/>
    </source>
</evidence>
<organism evidence="1 2">
    <name type="scientific">Gossypium australe</name>
    <dbReference type="NCBI Taxonomy" id="47621"/>
    <lineage>
        <taxon>Eukaryota</taxon>
        <taxon>Viridiplantae</taxon>
        <taxon>Streptophyta</taxon>
        <taxon>Embryophyta</taxon>
        <taxon>Tracheophyta</taxon>
        <taxon>Spermatophyta</taxon>
        <taxon>Magnoliopsida</taxon>
        <taxon>eudicotyledons</taxon>
        <taxon>Gunneridae</taxon>
        <taxon>Pentapetalae</taxon>
        <taxon>rosids</taxon>
        <taxon>malvids</taxon>
        <taxon>Malvales</taxon>
        <taxon>Malvaceae</taxon>
        <taxon>Malvoideae</taxon>
        <taxon>Gossypium</taxon>
    </lineage>
</organism>
<comment type="caution">
    <text evidence="1">The sequence shown here is derived from an EMBL/GenBank/DDBJ whole genome shotgun (WGS) entry which is preliminary data.</text>
</comment>
<dbReference type="OrthoDB" id="1938712at2759"/>
<protein>
    <submittedName>
        <fullName evidence="1">Integrase</fullName>
    </submittedName>
</protein>
<dbReference type="Proteomes" id="UP000325315">
    <property type="component" value="Unassembled WGS sequence"/>
</dbReference>
<dbReference type="EMBL" id="SMMG02000001">
    <property type="protein sequence ID" value="KAA3487446.1"/>
    <property type="molecule type" value="Genomic_DNA"/>
</dbReference>
<name>A0A5B6X186_9ROSI</name>
<accession>A0A5B6X186</accession>
<keyword evidence="2" id="KW-1185">Reference proteome</keyword>
<evidence type="ECO:0000313" key="1">
    <source>
        <dbReference type="EMBL" id="KAA3487446.1"/>
    </source>
</evidence>
<dbReference type="AlphaFoldDB" id="A0A5B6X186"/>
<proteinExistence type="predicted"/>
<reference evidence="2" key="1">
    <citation type="journal article" date="2019" name="Plant Biotechnol. J.">
        <title>Genome sequencing of the Australian wild diploid species Gossypium australe highlights disease resistance and delayed gland morphogenesis.</title>
        <authorList>
            <person name="Cai Y."/>
            <person name="Cai X."/>
            <person name="Wang Q."/>
            <person name="Wang P."/>
            <person name="Zhang Y."/>
            <person name="Cai C."/>
            <person name="Xu Y."/>
            <person name="Wang K."/>
            <person name="Zhou Z."/>
            <person name="Wang C."/>
            <person name="Geng S."/>
            <person name="Li B."/>
            <person name="Dong Q."/>
            <person name="Hou Y."/>
            <person name="Wang H."/>
            <person name="Ai P."/>
            <person name="Liu Z."/>
            <person name="Yi F."/>
            <person name="Sun M."/>
            <person name="An G."/>
            <person name="Cheng J."/>
            <person name="Zhang Y."/>
            <person name="Shi Q."/>
            <person name="Xie Y."/>
            <person name="Shi X."/>
            <person name="Chang Y."/>
            <person name="Huang F."/>
            <person name="Chen Y."/>
            <person name="Hong S."/>
            <person name="Mi L."/>
            <person name="Sun Q."/>
            <person name="Zhang L."/>
            <person name="Zhou B."/>
            <person name="Peng R."/>
            <person name="Zhang X."/>
            <person name="Liu F."/>
        </authorList>
    </citation>
    <scope>NUCLEOTIDE SEQUENCE [LARGE SCALE GENOMIC DNA]</scope>
    <source>
        <strain evidence="2">cv. PA1801</strain>
    </source>
</reference>
<gene>
    <name evidence="1" type="ORF">EPI10_031269</name>
</gene>